<accession>H5X1Z2</accession>
<dbReference type="EMBL" id="CM001439">
    <property type="protein sequence ID" value="EHR52063.1"/>
    <property type="molecule type" value="Genomic_DNA"/>
</dbReference>
<dbReference type="Gene3D" id="3.40.640.10">
    <property type="entry name" value="Type I PLP-dependent aspartate aminotransferase-like (Major domain)"/>
    <property type="match status" value="1"/>
</dbReference>
<sequence>MNGLAAHYSRFRVADRLLLTGHSHQAWPDVARQGLLEAFDDAARDVDAKWEAAFAKAERVRDGFRGFLGEPGARLALAASTHELLVRLLSALDLRSRPRLVTTTGEFHSARRQLDRLAEEGVELVKVPAEPVPTLAQRLADAVDGRTSAVLVSKVLFETSRIVPNLGELASVCARRSVELVVDAYHALGAVPTSVPEEGLRTAWIMGGGYKYLQLGEGNCFLRLPEHADELRPVVTGWFAGFTELADTTRAGRVDYPTGADRFAGATYDPASHYRAARVFDFFAEQGLTPARLRENYLRQNERIAAGVDELELAAEVVARDSDTPRTEFGGFTALRCADADGLRRALAAHGVHTDSRGPYLRLGPAPYLSDEQLDTAVATLGLLAAR</sequence>
<reference evidence="4 5" key="1">
    <citation type="journal article" date="2012" name="Stand. Genomic Sci.">
        <title>Genome sequence of the ocean sediment bacterium Saccharomonospora marina type strain (XMU15(T)).</title>
        <authorList>
            <person name="Klenk H.P."/>
            <person name="Lu M."/>
            <person name="Lucas S."/>
            <person name="Lapidus A."/>
            <person name="Copeland A."/>
            <person name="Pitluck S."/>
            <person name="Goodwin L.A."/>
            <person name="Han C."/>
            <person name="Tapia R."/>
            <person name="Brambilla E.M."/>
            <person name="Potter G."/>
            <person name="Land M."/>
            <person name="Ivanova N."/>
            <person name="Rohde M."/>
            <person name="Goker M."/>
            <person name="Detter J.C."/>
            <person name="Li W.J."/>
            <person name="Kyrpides N.C."/>
            <person name="Woyke T."/>
        </authorList>
    </citation>
    <scope>NUCLEOTIDE SEQUENCE [LARGE SCALE GENOMIC DNA]</scope>
    <source>
        <strain evidence="4 5">XMU15</strain>
    </source>
</reference>
<protein>
    <submittedName>
        <fullName evidence="4">Selenocysteine lyase</fullName>
    </submittedName>
</protein>
<dbReference type="AlphaFoldDB" id="H5X1Z2"/>
<dbReference type="InterPro" id="IPR015421">
    <property type="entry name" value="PyrdxlP-dep_Trfase_major"/>
</dbReference>
<gene>
    <name evidence="4" type="ORF">SacmaDRAFT_3860</name>
</gene>
<dbReference type="OrthoDB" id="5501089at2"/>
<proteinExistence type="predicted"/>
<keyword evidence="2" id="KW-0378">Hydrolase</keyword>
<dbReference type="Gene3D" id="3.90.1150.10">
    <property type="entry name" value="Aspartate Aminotransferase, domain 1"/>
    <property type="match status" value="1"/>
</dbReference>
<keyword evidence="4" id="KW-0456">Lyase</keyword>
<dbReference type="InterPro" id="IPR010111">
    <property type="entry name" value="Kynureninase"/>
</dbReference>
<evidence type="ECO:0000256" key="2">
    <source>
        <dbReference type="ARBA" id="ARBA00022801"/>
    </source>
</evidence>
<dbReference type="RefSeq" id="WP_009155441.1">
    <property type="nucleotide sequence ID" value="NZ_CM001439.1"/>
</dbReference>
<dbReference type="Proteomes" id="UP000004926">
    <property type="component" value="Chromosome"/>
</dbReference>
<dbReference type="SUPFAM" id="SSF53383">
    <property type="entry name" value="PLP-dependent transferases"/>
    <property type="match status" value="1"/>
</dbReference>
<evidence type="ECO:0000256" key="1">
    <source>
        <dbReference type="ARBA" id="ARBA00022642"/>
    </source>
</evidence>
<dbReference type="InterPro" id="IPR015422">
    <property type="entry name" value="PyrdxlP-dep_Trfase_small"/>
</dbReference>
<dbReference type="HOGENOM" id="CLU_003433_2_1_11"/>
<keyword evidence="5" id="KW-1185">Reference proteome</keyword>
<keyword evidence="3" id="KW-0663">Pyridoxal phosphate</keyword>
<dbReference type="GO" id="GO:0016829">
    <property type="term" value="F:lyase activity"/>
    <property type="evidence" value="ECO:0007669"/>
    <property type="project" value="UniProtKB-KW"/>
</dbReference>
<dbReference type="InterPro" id="IPR015424">
    <property type="entry name" value="PyrdxlP-dep_Trfase"/>
</dbReference>
<dbReference type="Pfam" id="PF22580">
    <property type="entry name" value="KYNU_C"/>
    <property type="match status" value="1"/>
</dbReference>
<name>H5X1Z2_9PSEU</name>
<organism evidence="4 5">
    <name type="scientific">Saccharomonospora marina XMU15</name>
    <dbReference type="NCBI Taxonomy" id="882083"/>
    <lineage>
        <taxon>Bacteria</taxon>
        <taxon>Bacillati</taxon>
        <taxon>Actinomycetota</taxon>
        <taxon>Actinomycetes</taxon>
        <taxon>Pseudonocardiales</taxon>
        <taxon>Pseudonocardiaceae</taxon>
        <taxon>Saccharomonospora</taxon>
    </lineage>
</organism>
<dbReference type="STRING" id="882083.SacmaDRAFT_3860"/>
<keyword evidence="1" id="KW-0662">Pyridine nucleotide biosynthesis</keyword>
<evidence type="ECO:0000313" key="5">
    <source>
        <dbReference type="Proteomes" id="UP000004926"/>
    </source>
</evidence>
<evidence type="ECO:0000256" key="3">
    <source>
        <dbReference type="ARBA" id="ARBA00022898"/>
    </source>
</evidence>
<dbReference type="eggNOG" id="COG0520">
    <property type="taxonomic scope" value="Bacteria"/>
</dbReference>
<evidence type="ECO:0000313" key="4">
    <source>
        <dbReference type="EMBL" id="EHR52063.1"/>
    </source>
</evidence>